<sequence length="173" mass="19007">MFFKQTGTAMGKQARLYMVRSTQGALYDVFFERGVAALAWPMLAEAAAKGFGREELTDIYRSAVPDVKLRTAQSGAAQMWRFVNELADGDAVLTYSPALRRYRVGRITGGAVHCPQWDDEKMSLVRPVEWLGEVCRNDLSAAAQRALGSVATLFAVSEACAAEIFERVGFQTA</sequence>
<name>A0AAW6Y8I7_NEISU</name>
<dbReference type="EMBL" id="JASOPA010000008">
    <property type="protein sequence ID" value="MDK7243099.1"/>
    <property type="molecule type" value="Genomic_DNA"/>
</dbReference>
<keyword evidence="1" id="KW-0255">Endonuclease</keyword>
<organism evidence="1 2">
    <name type="scientific">Neisseria subflava</name>
    <dbReference type="NCBI Taxonomy" id="28449"/>
    <lineage>
        <taxon>Bacteria</taxon>
        <taxon>Pseudomonadati</taxon>
        <taxon>Pseudomonadota</taxon>
        <taxon>Betaproteobacteria</taxon>
        <taxon>Neisseriales</taxon>
        <taxon>Neisseriaceae</taxon>
        <taxon>Neisseria</taxon>
    </lineage>
</organism>
<comment type="caution">
    <text evidence="1">The sequence shown here is derived from an EMBL/GenBank/DDBJ whole genome shotgun (WGS) entry which is preliminary data.</text>
</comment>
<dbReference type="RefSeq" id="WP_285071317.1">
    <property type="nucleotide sequence ID" value="NZ_JASOPA010000008.1"/>
</dbReference>
<protein>
    <submittedName>
        <fullName evidence="1">Restriction endonuclease</fullName>
    </submittedName>
</protein>
<dbReference type="GO" id="GO:0004519">
    <property type="term" value="F:endonuclease activity"/>
    <property type="evidence" value="ECO:0007669"/>
    <property type="project" value="UniProtKB-KW"/>
</dbReference>
<evidence type="ECO:0000313" key="2">
    <source>
        <dbReference type="Proteomes" id="UP001236303"/>
    </source>
</evidence>
<keyword evidence="1" id="KW-0540">Nuclease</keyword>
<accession>A0AAW6Y8I7</accession>
<dbReference type="Proteomes" id="UP001236303">
    <property type="component" value="Unassembled WGS sequence"/>
</dbReference>
<reference evidence="1" key="1">
    <citation type="submission" date="2023-05" db="EMBL/GenBank/DDBJ databases">
        <title>Cataloging the Phylogenetic Diversity of Human Bladder Bacteria.</title>
        <authorList>
            <person name="Du J."/>
        </authorList>
    </citation>
    <scope>NUCLEOTIDE SEQUENCE</scope>
    <source>
        <strain evidence="1">UMB1050</strain>
    </source>
</reference>
<gene>
    <name evidence="1" type="ORF">QP451_08680</name>
</gene>
<dbReference type="AlphaFoldDB" id="A0AAW6Y8I7"/>
<proteinExistence type="predicted"/>
<keyword evidence="1" id="KW-0378">Hydrolase</keyword>
<evidence type="ECO:0000313" key="1">
    <source>
        <dbReference type="EMBL" id="MDK7243099.1"/>
    </source>
</evidence>